<dbReference type="eggNOG" id="ENOG50336RD">
    <property type="taxonomic scope" value="Bacteria"/>
</dbReference>
<organism evidence="1 2">
    <name type="scientific">Cylindrospermum stagnale PCC 7417</name>
    <dbReference type="NCBI Taxonomy" id="56107"/>
    <lineage>
        <taxon>Bacteria</taxon>
        <taxon>Bacillati</taxon>
        <taxon>Cyanobacteriota</taxon>
        <taxon>Cyanophyceae</taxon>
        <taxon>Nostocales</taxon>
        <taxon>Nostocaceae</taxon>
        <taxon>Cylindrospermum</taxon>
    </lineage>
</organism>
<dbReference type="RefSeq" id="WP_015210709.1">
    <property type="nucleotide sequence ID" value="NC_019757.1"/>
</dbReference>
<dbReference type="AlphaFoldDB" id="K9X5V9"/>
<dbReference type="OrthoDB" id="8453460at2"/>
<keyword evidence="2" id="KW-1185">Reference proteome</keyword>
<protein>
    <submittedName>
        <fullName evidence="1">Uncharacterized protein</fullName>
    </submittedName>
</protein>
<sequence>MNLSKDLFCKGLSVSFSLVVLMTFLAPKAKAEYTCGGAGPGERVVGRTQGGHGVASVLLCESDPNYQEEPEDRGSDSSRYYDPKFAALQFQAASAMINLQQQLELLQDPKYLKYLSGSWRLFPTSRLEGVKSGGSCVASFFKASMDPEAKDAPVMINLLAPSGNEKFALLTFAAERIPRPKTIQTITVTLIQNNDPPATVKAFNYTMPNMPFGVIAFAVPSIDAALAGIEDVQNFDVKIDGKSVAKTMWHSGLKVKDELRKCLNGKPYSVTEIDIVPERLKKP</sequence>
<proteinExistence type="predicted"/>
<dbReference type="Proteomes" id="UP000010475">
    <property type="component" value="Chromosome"/>
</dbReference>
<evidence type="ECO:0000313" key="1">
    <source>
        <dbReference type="EMBL" id="AFZ27474.1"/>
    </source>
</evidence>
<dbReference type="EMBL" id="CP003642">
    <property type="protein sequence ID" value="AFZ27474.1"/>
    <property type="molecule type" value="Genomic_DNA"/>
</dbReference>
<gene>
    <name evidence="1" type="ORF">Cylst_5461</name>
</gene>
<reference evidence="1 2" key="1">
    <citation type="submission" date="2012-06" db="EMBL/GenBank/DDBJ databases">
        <title>Finished chromosome of genome of Cylindrospermum stagnale PCC 7417.</title>
        <authorList>
            <consortium name="US DOE Joint Genome Institute"/>
            <person name="Gugger M."/>
            <person name="Coursin T."/>
            <person name="Rippka R."/>
            <person name="Tandeau De Marsac N."/>
            <person name="Huntemann M."/>
            <person name="Wei C.-L."/>
            <person name="Han J."/>
            <person name="Detter J.C."/>
            <person name="Han C."/>
            <person name="Tapia R."/>
            <person name="Chen A."/>
            <person name="Kyrpides N."/>
            <person name="Mavromatis K."/>
            <person name="Markowitz V."/>
            <person name="Szeto E."/>
            <person name="Ivanova N."/>
            <person name="Pagani I."/>
            <person name="Pati A."/>
            <person name="Goodwin L."/>
            <person name="Nordberg H.P."/>
            <person name="Cantor M.N."/>
            <person name="Hua S.X."/>
            <person name="Woyke T."/>
            <person name="Kerfeld C.A."/>
        </authorList>
    </citation>
    <scope>NUCLEOTIDE SEQUENCE [LARGE SCALE GENOMIC DNA]</scope>
    <source>
        <strain evidence="1 2">PCC 7417</strain>
    </source>
</reference>
<dbReference type="PATRIC" id="fig|56107.3.peg.6006"/>
<accession>K9X5V9</accession>
<name>K9X5V9_9NOST</name>
<dbReference type="HOGENOM" id="CLU_975353_0_0_3"/>
<dbReference type="KEGG" id="csg:Cylst_5461"/>
<evidence type="ECO:0000313" key="2">
    <source>
        <dbReference type="Proteomes" id="UP000010475"/>
    </source>
</evidence>